<evidence type="ECO:0000259" key="2">
    <source>
        <dbReference type="Pfam" id="PF03749"/>
    </source>
</evidence>
<gene>
    <name evidence="1 4" type="primary">sfsA</name>
    <name evidence="4" type="ORF">K8N75_03585</name>
</gene>
<dbReference type="AlphaFoldDB" id="A0A8T5UN88"/>
<organism evidence="4 5">
    <name type="scientific">Methanobacterium spitsbergense</name>
    <dbReference type="NCBI Taxonomy" id="2874285"/>
    <lineage>
        <taxon>Archaea</taxon>
        <taxon>Methanobacteriati</taxon>
        <taxon>Methanobacteriota</taxon>
        <taxon>Methanomada group</taxon>
        <taxon>Methanobacteria</taxon>
        <taxon>Methanobacteriales</taxon>
        <taxon>Methanobacteriaceae</taxon>
        <taxon>Methanobacterium</taxon>
    </lineage>
</organism>
<dbReference type="InterPro" id="IPR041465">
    <property type="entry name" value="SfsA_N"/>
</dbReference>
<dbReference type="RefSeq" id="WP_223790750.1">
    <property type="nucleotide sequence ID" value="NZ_JAIOUQ010000003.1"/>
</dbReference>
<name>A0A8T5UN88_9EURY</name>
<dbReference type="NCBIfam" id="TIGR00230">
    <property type="entry name" value="sfsA"/>
    <property type="match status" value="1"/>
</dbReference>
<reference evidence="5" key="1">
    <citation type="journal article" date="2022" name="Microbiol. Resour. Announc.">
        <title>Draft Genome Sequence of a Methanogenic Archaeon from West Spitsbergen Permafrost.</title>
        <authorList>
            <person name="Trubitsyn V."/>
            <person name="Rivkina E."/>
            <person name="Shcherbakova V."/>
        </authorList>
    </citation>
    <scope>NUCLEOTIDE SEQUENCE [LARGE SCALE GENOMIC DNA]</scope>
    <source>
        <strain evidence="5">VT</strain>
    </source>
</reference>
<dbReference type="PANTHER" id="PTHR30545">
    <property type="entry name" value="SUGAR FERMENTATION STIMULATION PROTEIN A"/>
    <property type="match status" value="1"/>
</dbReference>
<feature type="domain" description="SfsA N-terminal OB" evidence="3">
    <location>
        <begin position="12"/>
        <end position="80"/>
    </location>
</feature>
<dbReference type="HAMAP" id="MF_00095">
    <property type="entry name" value="SfsA"/>
    <property type="match status" value="1"/>
</dbReference>
<keyword evidence="5" id="KW-1185">Reference proteome</keyword>
<dbReference type="PANTHER" id="PTHR30545:SF2">
    <property type="entry name" value="SUGAR FERMENTATION STIMULATION PROTEIN A"/>
    <property type="match status" value="1"/>
</dbReference>
<evidence type="ECO:0000259" key="3">
    <source>
        <dbReference type="Pfam" id="PF17746"/>
    </source>
</evidence>
<protein>
    <recommendedName>
        <fullName evidence="1">Sugar fermentation stimulation protein homolog</fullName>
    </recommendedName>
</protein>
<proteinExistence type="inferred from homology"/>
<comment type="caution">
    <text evidence="4">The sequence shown here is derived from an EMBL/GenBank/DDBJ whole genome shotgun (WGS) entry which is preliminary data.</text>
</comment>
<dbReference type="Gene3D" id="3.40.1350.60">
    <property type="match status" value="1"/>
</dbReference>
<dbReference type="GO" id="GO:0003677">
    <property type="term" value="F:DNA binding"/>
    <property type="evidence" value="ECO:0007669"/>
    <property type="project" value="InterPro"/>
</dbReference>
<comment type="similarity">
    <text evidence="1">Belongs to the SfsA family.</text>
</comment>
<dbReference type="Gene3D" id="2.40.50.580">
    <property type="match status" value="1"/>
</dbReference>
<dbReference type="EMBL" id="JAIOUQ010000003">
    <property type="protein sequence ID" value="MBZ2165124.1"/>
    <property type="molecule type" value="Genomic_DNA"/>
</dbReference>
<feature type="domain" description="Sugar fermentation stimulation protein C-terminal" evidence="2">
    <location>
        <begin position="85"/>
        <end position="217"/>
    </location>
</feature>
<dbReference type="InterPro" id="IPR040452">
    <property type="entry name" value="SfsA_C"/>
</dbReference>
<dbReference type="CDD" id="cd22359">
    <property type="entry name" value="SfsA-like_bacterial"/>
    <property type="match status" value="1"/>
</dbReference>
<evidence type="ECO:0000313" key="5">
    <source>
        <dbReference type="Proteomes" id="UP000825933"/>
    </source>
</evidence>
<sequence>MKIENLICGRFIERPNRFLVTFEVEQGSGITEMAHLRDPGRLKELLIPNVKLLLRKAISKQKRKTNYDVIAVFNCDIWVLLNSGFHSDIAAELIESGNIKELSNYCIERREYTYGKSRIDFLLTNTENKKMLLEVKGCTLVDGKLAKFPDAPTIRGKKHLDELTFSINDGFKSSVLFLILRDDAIEFTPNMEMDPDFSYALKKAETKGVNIVAYSFENIYKKDSMEIIPFKRLNLRMDF</sequence>
<dbReference type="Proteomes" id="UP000825933">
    <property type="component" value="Unassembled WGS sequence"/>
</dbReference>
<evidence type="ECO:0000313" key="4">
    <source>
        <dbReference type="EMBL" id="MBZ2165124.1"/>
    </source>
</evidence>
<accession>A0A8T5UN88</accession>
<dbReference type="InterPro" id="IPR005224">
    <property type="entry name" value="SfsA"/>
</dbReference>
<dbReference type="Pfam" id="PF03749">
    <property type="entry name" value="SfsA"/>
    <property type="match status" value="1"/>
</dbReference>
<evidence type="ECO:0000256" key="1">
    <source>
        <dbReference type="HAMAP-Rule" id="MF_00095"/>
    </source>
</evidence>
<dbReference type="Pfam" id="PF17746">
    <property type="entry name" value="SfsA_N"/>
    <property type="match status" value="1"/>
</dbReference>